<proteinExistence type="predicted"/>
<dbReference type="AlphaFoldDB" id="A0ABD3GAW2"/>
<dbReference type="Proteomes" id="UP001633002">
    <property type="component" value="Unassembled WGS sequence"/>
</dbReference>
<feature type="compositionally biased region" description="Acidic residues" evidence="1">
    <location>
        <begin position="84"/>
        <end position="94"/>
    </location>
</feature>
<name>A0ABD3GAW2_9MARC</name>
<feature type="compositionally biased region" description="Polar residues" evidence="1">
    <location>
        <begin position="54"/>
        <end position="65"/>
    </location>
</feature>
<dbReference type="PANTHER" id="PTHR33153:SF3">
    <property type="entry name" value="TRAFFICKING PROTEIN PARTICLE COMPLEX SUBUNIT 11 DOMAIN-CONTAINING PROTEIN"/>
    <property type="match status" value="1"/>
</dbReference>
<reference evidence="3 4" key="1">
    <citation type="submission" date="2024-09" db="EMBL/GenBank/DDBJ databases">
        <title>Chromosome-scale assembly of Riccia sorocarpa.</title>
        <authorList>
            <person name="Paukszto L."/>
        </authorList>
    </citation>
    <scope>NUCLEOTIDE SEQUENCE [LARGE SCALE GENOMIC DNA]</scope>
    <source>
        <strain evidence="3">LP-2024</strain>
        <tissue evidence="3">Aerial parts of the thallus</tissue>
    </source>
</reference>
<protein>
    <recommendedName>
        <fullName evidence="2">DUF7869 domain-containing protein</fullName>
    </recommendedName>
</protein>
<feature type="region of interest" description="Disordered" evidence="1">
    <location>
        <begin position="47"/>
        <end position="147"/>
    </location>
</feature>
<feature type="compositionally biased region" description="Basic and acidic residues" evidence="1">
    <location>
        <begin position="126"/>
        <end position="143"/>
    </location>
</feature>
<feature type="compositionally biased region" description="Basic and acidic residues" evidence="1">
    <location>
        <begin position="66"/>
        <end position="83"/>
    </location>
</feature>
<sequence>MAPAPKWLVSKNLDVADVATNYTRRSVLSRRKSPVLEELFAEHHYDSEKGYYTQARNDGGTNWSDSDNREETASSKTRGSKDVEDSDTSEDDMCDVSSPLMRRMSCPPADGYSPRRRKSCSSSPKKLSEDAHPMRRMGCRDTSARGQPMHRMGFARLQARFRPLRDQEQPLSSYKSPTRIFTTEVLELSSDDSPVRKATPPTKFRAKDLRVDVPDDDISWLQQTPLTQNNTSASSPLSLLDMSPITMLGEGNLFLSQTSASPVCPRRLSFSLSSDGSGDFFKELSGSHHGSTSTPVSARQDQSEPNTNSQGGTTICSGDLSTTQPQHGPSTEVHRYRETLREDKQSHRRSTPGSCKVNSKECQKQFYKKHLGTFSLKKVSRKLCCAQNCLRNVLVATVQEERHFYFRLSRDERSLFLDSRHSGGQKSRKYVLRSGVVVCRRAFINIFCVGESKLVRIQNTLSDNPTTRHGFIRDRTTEGFMLQELLDKIFLTHCERQPNAEAYHLPSNLSKAEMRQSLVYDYIDNSRVKKELPVDAVAIKLYLAPTKRLFDWEGPLPATLYIQLDNTVRENKNGIVFAYLAMLVEKKIFRKIKVGFLIVGHTHDHVDQMFSRFSVALRGKKAFTMPQMQQIIQEAYVPSPVFEVLEETWDFKTIVQLRPSPVLPLHDITFNQQFKIALGGDNWPRLWTKKFSYILHS</sequence>
<evidence type="ECO:0000259" key="2">
    <source>
        <dbReference type="Pfam" id="PF25273"/>
    </source>
</evidence>
<evidence type="ECO:0000313" key="4">
    <source>
        <dbReference type="Proteomes" id="UP001633002"/>
    </source>
</evidence>
<dbReference type="Pfam" id="PF25273">
    <property type="entry name" value="DUF7869"/>
    <property type="match status" value="1"/>
</dbReference>
<dbReference type="InterPro" id="IPR057191">
    <property type="entry name" value="DUF7869"/>
</dbReference>
<dbReference type="PANTHER" id="PTHR33153">
    <property type="entry name" value="MYND-TYPE DOMAIN-CONTAINING PROTEIN"/>
    <property type="match status" value="1"/>
</dbReference>
<evidence type="ECO:0000256" key="1">
    <source>
        <dbReference type="SAM" id="MobiDB-lite"/>
    </source>
</evidence>
<feature type="region of interest" description="Disordered" evidence="1">
    <location>
        <begin position="281"/>
        <end position="334"/>
    </location>
</feature>
<feature type="domain" description="DUF7869" evidence="2">
    <location>
        <begin position="550"/>
        <end position="689"/>
    </location>
</feature>
<organism evidence="3 4">
    <name type="scientific">Riccia sorocarpa</name>
    <dbReference type="NCBI Taxonomy" id="122646"/>
    <lineage>
        <taxon>Eukaryota</taxon>
        <taxon>Viridiplantae</taxon>
        <taxon>Streptophyta</taxon>
        <taxon>Embryophyta</taxon>
        <taxon>Marchantiophyta</taxon>
        <taxon>Marchantiopsida</taxon>
        <taxon>Marchantiidae</taxon>
        <taxon>Marchantiales</taxon>
        <taxon>Ricciaceae</taxon>
        <taxon>Riccia</taxon>
    </lineage>
</organism>
<comment type="caution">
    <text evidence="3">The sequence shown here is derived from an EMBL/GenBank/DDBJ whole genome shotgun (WGS) entry which is preliminary data.</text>
</comment>
<accession>A0ABD3GAW2</accession>
<feature type="compositionally biased region" description="Polar residues" evidence="1">
    <location>
        <begin position="288"/>
        <end position="329"/>
    </location>
</feature>
<dbReference type="EMBL" id="JBJQOH010000008">
    <property type="protein sequence ID" value="KAL3675026.1"/>
    <property type="molecule type" value="Genomic_DNA"/>
</dbReference>
<keyword evidence="4" id="KW-1185">Reference proteome</keyword>
<evidence type="ECO:0000313" key="3">
    <source>
        <dbReference type="EMBL" id="KAL3675026.1"/>
    </source>
</evidence>
<gene>
    <name evidence="3" type="ORF">R1sor_024974</name>
</gene>